<feature type="compositionally biased region" description="Basic and acidic residues" evidence="2">
    <location>
        <begin position="1044"/>
        <end position="1053"/>
    </location>
</feature>
<evidence type="ECO:0000256" key="2">
    <source>
        <dbReference type="SAM" id="MobiDB-lite"/>
    </source>
</evidence>
<feature type="compositionally biased region" description="Basic residues" evidence="2">
    <location>
        <begin position="1054"/>
        <end position="1066"/>
    </location>
</feature>
<keyword evidence="4" id="KW-1185">Reference proteome</keyword>
<feature type="compositionally biased region" description="Basic and acidic residues" evidence="2">
    <location>
        <begin position="1067"/>
        <end position="1084"/>
    </location>
</feature>
<evidence type="ECO:0000313" key="4">
    <source>
        <dbReference type="Proteomes" id="UP000472277"/>
    </source>
</evidence>
<name>A0A673Y3K6_SALTR</name>
<evidence type="ECO:0000256" key="1">
    <source>
        <dbReference type="SAM" id="Coils"/>
    </source>
</evidence>
<dbReference type="Ensembl" id="ENSSTUT00000030414.1">
    <property type="protein sequence ID" value="ENSSTUP00000029054.1"/>
    <property type="gene ID" value="ENSSTUG00000012568.1"/>
</dbReference>
<dbReference type="OMA" id="TCRYNPG"/>
<dbReference type="InterPro" id="IPR038807">
    <property type="entry name" value="CCDC150"/>
</dbReference>
<feature type="coiled-coil region" evidence="1">
    <location>
        <begin position="963"/>
        <end position="1011"/>
    </location>
</feature>
<reference evidence="3" key="1">
    <citation type="submission" date="2025-08" db="UniProtKB">
        <authorList>
            <consortium name="Ensembl"/>
        </authorList>
    </citation>
    <scope>IDENTIFICATION</scope>
</reference>
<reference evidence="3" key="2">
    <citation type="submission" date="2025-09" db="UniProtKB">
        <authorList>
            <consortium name="Ensembl"/>
        </authorList>
    </citation>
    <scope>IDENTIFICATION</scope>
</reference>
<feature type="coiled-coil region" evidence="1">
    <location>
        <begin position="204"/>
        <end position="378"/>
    </location>
</feature>
<protein>
    <submittedName>
        <fullName evidence="3">Si:dkey-75b17.1</fullName>
    </submittedName>
</protein>
<proteinExistence type="predicted"/>
<feature type="coiled-coil region" evidence="1">
    <location>
        <begin position="451"/>
        <end position="670"/>
    </location>
</feature>
<dbReference type="AlphaFoldDB" id="A0A673Y3K6"/>
<dbReference type="PANTHER" id="PTHR35352:SF1">
    <property type="entry name" value="COILED-COIL DOMAIN-CONTAINING PROTEIN 150"/>
    <property type="match status" value="1"/>
</dbReference>
<organism evidence="3 4">
    <name type="scientific">Salmo trutta</name>
    <name type="common">Brown trout</name>
    <dbReference type="NCBI Taxonomy" id="8032"/>
    <lineage>
        <taxon>Eukaryota</taxon>
        <taxon>Metazoa</taxon>
        <taxon>Chordata</taxon>
        <taxon>Craniata</taxon>
        <taxon>Vertebrata</taxon>
        <taxon>Euteleostomi</taxon>
        <taxon>Actinopterygii</taxon>
        <taxon>Neopterygii</taxon>
        <taxon>Teleostei</taxon>
        <taxon>Protacanthopterygii</taxon>
        <taxon>Salmoniformes</taxon>
        <taxon>Salmonidae</taxon>
        <taxon>Salmoninae</taxon>
        <taxon>Salmo</taxon>
    </lineage>
</organism>
<dbReference type="PANTHER" id="PTHR35352">
    <property type="entry name" value="COILED-COIL DOMAIN-CONTAINING PROTEIN 150"/>
    <property type="match status" value="1"/>
</dbReference>
<sequence length="1118" mass="128147">MRILMLCPFSTHSRSPVMSRPVIQPLSAGATAPEALSLLHQRLLVAEEQAESLIRDMGSLGVSREQLLEPVERDPIQRPISPVKMHRALREPGGEGLLWRQCDGLVSRVCRMESLLQTLKLTTFRLETERELDPSHSARLKEQLSALQQESDEEQRVSRREVMRLRDLLREACLDRDESRGEVQRLGEALEIATTSKMEVALGAEELKMVKVQMSEKLLQLNEQMSQESARSFENEKSHSALLQRVEEMETVVEMERRQAQTVQADCHALRSDAQATRQRLQEEKDRGHRLQEQCEQLKGQAEVKDSLVLELTGELKSARLALQKQQQENSRLLRDGGDLRTAADKVQAFNNQLESQCSELSSALRSLTVEKSKLQTEHQASIKAERSRVTKQLQEQDLLLDAARRNIQAELQGALSAKVKLQMELETLKVDHTQLLQSSTVAQETVATQRELLERTIERLRGNLNSAVKEGEVMRTDRDSAKTEMCIVVTKLEGERSALETQLANVKLDAGSLNSTLQKQEEENRRLMGKLAVMEHQQNAQQQVEKMLKELTDSKNNLAYEKGKLQTRVDQLQEELQAVRDTHVESVQQCKLSSVLENKYRQVTSEISTLKATCHKLEAQLRQAQAEVQVKEGEAMSVVAARDEALRDSQALRGQLDKLQEQHRDKLCELEDWLGVSRQGGGSVAQTLENVLASHSRLQHNTETVQKELGRREQELVSLRRNRLQGQREIQKLQAEVEKLQDIMATSNSKKNKMLEPLRKALDVARLDNKKLAQRLEQAVLANSTLQANLDRARDQHQSTITQREVELAEARAEIGQWSEHLESMKLQMRKERDSVKRLSQREISELRKALEDLSSRSGDLSRANRELREKASELEKVVSNQKARLRDQKTQLKQHLDNRATLGNSQKIKDMEGELKILKTLKDQYQKKNYEQSELIQQFRSETLSLQRELRRLSSSQEGELEAERELRHVMQDKCQRLEESITKLQEAKDQAEQKMKEVSLESQQISENLEEAHSWFRSKFDSLKSDGEPNRSMGDEQPQENGHHTLESSKRGAHRSSCKRNRKTWCDSRPPEPPDWERWRATMQRWETKRELARIANGYKPGGTHALTHSHGHTQ</sequence>
<gene>
    <name evidence="3" type="primary">ccdc150</name>
</gene>
<keyword evidence="1" id="KW-0175">Coiled coil</keyword>
<evidence type="ECO:0000313" key="3">
    <source>
        <dbReference type="Ensembl" id="ENSSTUP00000029054.1"/>
    </source>
</evidence>
<feature type="coiled-coil region" evidence="1">
    <location>
        <begin position="717"/>
        <end position="930"/>
    </location>
</feature>
<dbReference type="GeneTree" id="ENSGT00390000005285"/>
<feature type="region of interest" description="Disordered" evidence="2">
    <location>
        <begin position="1099"/>
        <end position="1118"/>
    </location>
</feature>
<dbReference type="Proteomes" id="UP000472277">
    <property type="component" value="Chromosome 26"/>
</dbReference>
<feature type="region of interest" description="Disordered" evidence="2">
    <location>
        <begin position="1024"/>
        <end position="1084"/>
    </location>
</feature>
<accession>A0A673Y3K6</accession>
<dbReference type="InParanoid" id="A0A673Y3K6"/>